<evidence type="ECO:0000259" key="3">
    <source>
        <dbReference type="PROSITE" id="PS50954"/>
    </source>
</evidence>
<sequence length="477" mass="52188">MASLDLDNLSDAEIRVKLVELGQTVGPVTATTRKLYLKKLRSLLDQSQSSVDLNTSAKFDPRNISHSSADEESDEGSSRSTRRSMPPPRSNKSPKRKSPTRATNTQPLANSTFAEHKVTNAPYISPPPASSNLETRRSLRTSVGLNNSTTSQSIYGDDESEHDVSLSRNTRPLLSQASSETYKVSHSPTKFTPEIGTGLSDAFKSRLQASTSSSFTSSYNSPRLSSSNQPYASDFVRKLSANKSGSGITASSISSKLLDVKESDDEDSGSAAQVYTRFTQGSRTPLSAQARGKGTQLYNDSWMPFDSPVSAALLILFSLFFIIIGITYVNMHTTDTSLSSTTDLYYPICTNEESQIPKVNCIRDVDRDLTSKIFKIVYQELHNRLRSSPCSRIGDGPFGISDIDIQAVVLEHDPALGTWITNQQLPNVKVLITANPKLKLADISGGIAIINPQLPFFCYVTNNLMIAANWIFKIFLG</sequence>
<dbReference type="FunFam" id="1.10.720.40:FF:000001">
    <property type="entry name" value="LEM domain containing 2, isoform CRA_a"/>
    <property type="match status" value="1"/>
</dbReference>
<evidence type="ECO:0000256" key="2">
    <source>
        <dbReference type="SAM" id="Phobius"/>
    </source>
</evidence>
<accession>R4WDL5</accession>
<dbReference type="InterPro" id="IPR003887">
    <property type="entry name" value="LEM_dom"/>
</dbReference>
<feature type="compositionally biased region" description="Polar residues" evidence="1">
    <location>
        <begin position="140"/>
        <end position="154"/>
    </location>
</feature>
<dbReference type="AlphaFoldDB" id="R4WDL5"/>
<keyword evidence="2" id="KW-1133">Transmembrane helix</keyword>
<keyword evidence="2" id="KW-0472">Membrane</keyword>
<keyword evidence="2" id="KW-0812">Transmembrane</keyword>
<proteinExistence type="evidence at transcript level"/>
<dbReference type="PROSITE" id="PS50954">
    <property type="entry name" value="LEM"/>
    <property type="match status" value="1"/>
</dbReference>
<feature type="compositionally biased region" description="Polar residues" evidence="1">
    <location>
        <begin position="102"/>
        <end position="113"/>
    </location>
</feature>
<dbReference type="PANTHER" id="PTHR13428">
    <property type="entry name" value="INNER NUCLEAR MEMBRANE PROTEIN MAN1 LEM DOMAIN CONTAINING PROTEIN"/>
    <property type="match status" value="1"/>
</dbReference>
<feature type="region of interest" description="Disordered" evidence="1">
    <location>
        <begin position="46"/>
        <end position="197"/>
    </location>
</feature>
<dbReference type="SUPFAM" id="SSF63451">
    <property type="entry name" value="LEM domain"/>
    <property type="match status" value="1"/>
</dbReference>
<dbReference type="Gene3D" id="1.10.720.40">
    <property type="match status" value="1"/>
</dbReference>
<dbReference type="SMART" id="SM00540">
    <property type="entry name" value="LEM"/>
    <property type="match status" value="1"/>
</dbReference>
<dbReference type="GO" id="GO:0031490">
    <property type="term" value="F:chromatin DNA binding"/>
    <property type="evidence" value="ECO:0007669"/>
    <property type="project" value="TreeGrafter"/>
</dbReference>
<feature type="transmembrane region" description="Helical" evidence="2">
    <location>
        <begin position="309"/>
        <end position="329"/>
    </location>
</feature>
<feature type="domain" description="LEM" evidence="3">
    <location>
        <begin position="3"/>
        <end position="47"/>
    </location>
</feature>
<dbReference type="InterPro" id="IPR052277">
    <property type="entry name" value="INM_ESCRT-Associated"/>
</dbReference>
<dbReference type="PANTHER" id="PTHR13428:SF12">
    <property type="entry name" value="INNER NUCLEAR MEMBRANE PROTEIN MAN1"/>
    <property type="match status" value="1"/>
</dbReference>
<organism evidence="4">
    <name type="scientific">Riptortus pedestris</name>
    <name type="common">Bean bug</name>
    <dbReference type="NCBI Taxonomy" id="329032"/>
    <lineage>
        <taxon>Eukaryota</taxon>
        <taxon>Metazoa</taxon>
        <taxon>Ecdysozoa</taxon>
        <taxon>Arthropoda</taxon>
        <taxon>Hexapoda</taxon>
        <taxon>Insecta</taxon>
        <taxon>Pterygota</taxon>
        <taxon>Neoptera</taxon>
        <taxon>Paraneoptera</taxon>
        <taxon>Hemiptera</taxon>
        <taxon>Heteroptera</taxon>
        <taxon>Panheteroptera</taxon>
        <taxon>Pentatomomorpha</taxon>
        <taxon>Coreoidea</taxon>
        <taxon>Alydidae</taxon>
        <taxon>Riptortus</taxon>
    </lineage>
</organism>
<dbReference type="GO" id="GO:0030514">
    <property type="term" value="P:negative regulation of BMP signaling pathway"/>
    <property type="evidence" value="ECO:0007669"/>
    <property type="project" value="TreeGrafter"/>
</dbReference>
<dbReference type="InterPro" id="IPR011015">
    <property type="entry name" value="LEM/LEM-like_dom_sf"/>
</dbReference>
<dbReference type="GO" id="GO:0006998">
    <property type="term" value="P:nuclear envelope organization"/>
    <property type="evidence" value="ECO:0007669"/>
    <property type="project" value="TreeGrafter"/>
</dbReference>
<protein>
    <submittedName>
        <fullName evidence="4">Unkown protein</fullName>
    </submittedName>
</protein>
<name>R4WDL5_RIPPE</name>
<reference evidence="4" key="1">
    <citation type="journal article" date="2013" name="PLoS ONE">
        <title>Gene expression in gut symbiotic organ of stinkbug affected by extracellular bacterial symbiont.</title>
        <authorList>
            <person name="Futahashi R."/>
            <person name="Tanaka K."/>
            <person name="Tanahashi M."/>
            <person name="Nikoh N."/>
            <person name="Kikuchi Y."/>
            <person name="Lee B.L."/>
            <person name="Fukatsu T."/>
        </authorList>
    </citation>
    <scope>NUCLEOTIDE SEQUENCE</scope>
    <source>
        <tissue evidence="4">Midgut</tissue>
    </source>
</reference>
<feature type="compositionally biased region" description="Polar residues" evidence="1">
    <location>
        <begin position="166"/>
        <end position="190"/>
    </location>
</feature>
<dbReference type="Pfam" id="PF03020">
    <property type="entry name" value="LEM"/>
    <property type="match status" value="1"/>
</dbReference>
<evidence type="ECO:0000313" key="4">
    <source>
        <dbReference type="EMBL" id="BAN20849.1"/>
    </source>
</evidence>
<evidence type="ECO:0000256" key="1">
    <source>
        <dbReference type="SAM" id="MobiDB-lite"/>
    </source>
</evidence>
<dbReference type="EMBL" id="AK417634">
    <property type="protein sequence ID" value="BAN20849.1"/>
    <property type="molecule type" value="mRNA"/>
</dbReference>
<dbReference type="CDD" id="cd12934">
    <property type="entry name" value="LEM"/>
    <property type="match status" value="1"/>
</dbReference>